<dbReference type="Gene3D" id="3.40.109.10">
    <property type="entry name" value="NADH Oxidase"/>
    <property type="match status" value="1"/>
</dbReference>
<name>A0AAV5B393_9ACTN</name>
<protein>
    <submittedName>
        <fullName evidence="4">Nitroreductase</fullName>
    </submittedName>
</protein>
<dbReference type="GO" id="GO:0016491">
    <property type="term" value="F:oxidoreductase activity"/>
    <property type="evidence" value="ECO:0007669"/>
    <property type="project" value="UniProtKB-KW"/>
</dbReference>
<keyword evidence="5" id="KW-1185">Reference proteome</keyword>
<dbReference type="InterPro" id="IPR000415">
    <property type="entry name" value="Nitroreductase-like"/>
</dbReference>
<dbReference type="SUPFAM" id="SSF55469">
    <property type="entry name" value="FMN-dependent nitroreductase-like"/>
    <property type="match status" value="1"/>
</dbReference>
<accession>A0AAV5B393</accession>
<gene>
    <name evidence="4" type="ORF">ATOP_16120</name>
</gene>
<dbReference type="Pfam" id="PF00881">
    <property type="entry name" value="Nitroreductase"/>
    <property type="match status" value="1"/>
</dbReference>
<dbReference type="InterPro" id="IPR029479">
    <property type="entry name" value="Nitroreductase"/>
</dbReference>
<evidence type="ECO:0000313" key="5">
    <source>
        <dbReference type="Proteomes" id="UP001055025"/>
    </source>
</evidence>
<organism evidence="4 5">
    <name type="scientific">Granulimonas faecalis</name>
    <dbReference type="NCBI Taxonomy" id="2894155"/>
    <lineage>
        <taxon>Bacteria</taxon>
        <taxon>Bacillati</taxon>
        <taxon>Actinomycetota</taxon>
        <taxon>Coriobacteriia</taxon>
        <taxon>Coriobacteriales</taxon>
        <taxon>Kribbibacteriaceae</taxon>
        <taxon>Granulimonas</taxon>
    </lineage>
</organism>
<comment type="caution">
    <text evidence="4">The sequence shown here is derived from an EMBL/GenBank/DDBJ whole genome shotgun (WGS) entry which is preliminary data.</text>
</comment>
<reference evidence="4" key="1">
    <citation type="journal article" date="2022" name="Int. J. Syst. Evol. Microbiol.">
        <title>Granulimonas faecalis gen. nov., sp. nov., and Leptogranulimonas caecicola gen. nov., sp. nov., novel lactate-producing Atopobiaceae bacteria isolated from mouse intestines, and an emended description of the family Atopobiaceae.</title>
        <authorList>
            <person name="Morinaga K."/>
            <person name="Kusada H."/>
            <person name="Sakamoto S."/>
            <person name="Murakami T."/>
            <person name="Toyoda A."/>
            <person name="Mori H."/>
            <person name="Meng X.Y."/>
            <person name="Takashino M."/>
            <person name="Murotomi K."/>
            <person name="Tamaki H."/>
        </authorList>
    </citation>
    <scope>NUCLEOTIDE SEQUENCE</scope>
    <source>
        <strain evidence="4">OPF53</strain>
    </source>
</reference>
<dbReference type="AlphaFoldDB" id="A0AAV5B393"/>
<dbReference type="EMBL" id="BQKC01000001">
    <property type="protein sequence ID" value="GJM55957.1"/>
    <property type="molecule type" value="Genomic_DNA"/>
</dbReference>
<proteinExistence type="inferred from homology"/>
<dbReference type="InterPro" id="IPR023312">
    <property type="entry name" value="Put_nitroreductase_C_bac"/>
</dbReference>
<dbReference type="PANTHER" id="PTHR43673:SF10">
    <property type="entry name" value="NADH DEHYDROGENASE_NAD(P)H NITROREDUCTASE XCC3605-RELATED"/>
    <property type="match status" value="1"/>
</dbReference>
<dbReference type="CDD" id="cd02062">
    <property type="entry name" value="Nitro_FMN_reductase"/>
    <property type="match status" value="1"/>
</dbReference>
<evidence type="ECO:0000256" key="2">
    <source>
        <dbReference type="ARBA" id="ARBA00023002"/>
    </source>
</evidence>
<evidence type="ECO:0000256" key="1">
    <source>
        <dbReference type="ARBA" id="ARBA00007118"/>
    </source>
</evidence>
<keyword evidence="2" id="KW-0560">Oxidoreductase</keyword>
<dbReference type="PANTHER" id="PTHR43673">
    <property type="entry name" value="NAD(P)H NITROREDUCTASE YDGI-RELATED"/>
    <property type="match status" value="1"/>
</dbReference>
<sequence length="206" mass="22450">MDREKVISRVELDYGLDDLAATVRRNRSYRRFDEGDPIGRDLMVCLVDLARQTASAANLQPLRYRVVADATVRDDVFGCLGWAGYLADWDGPEVGERPTGYIVVCCAGKVAPLMWVDAGIAAQTILLGASEAGFGGCIVRNFSDRLPEVLGIDPAVDEPLLVIALGAPRETCVLEPLGDAPDGIRYWRDADGVHHVPKRSLEDVLI</sequence>
<dbReference type="Proteomes" id="UP001055025">
    <property type="component" value="Unassembled WGS sequence"/>
</dbReference>
<evidence type="ECO:0000313" key="4">
    <source>
        <dbReference type="EMBL" id="GJM55957.1"/>
    </source>
</evidence>
<dbReference type="RefSeq" id="WP_265590981.1">
    <property type="nucleotide sequence ID" value="NZ_BQKC01000001.1"/>
</dbReference>
<evidence type="ECO:0000259" key="3">
    <source>
        <dbReference type="Pfam" id="PF00881"/>
    </source>
</evidence>
<dbReference type="Gene3D" id="2.20.180.10">
    <property type="entry name" value="putative fmn-dependent nitroreductase like domains"/>
    <property type="match status" value="1"/>
</dbReference>
<feature type="domain" description="Nitroreductase" evidence="3">
    <location>
        <begin position="113"/>
        <end position="166"/>
    </location>
</feature>
<comment type="similarity">
    <text evidence="1">Belongs to the nitroreductase family.</text>
</comment>